<dbReference type="EnsemblProtists" id="EOD28915">
    <property type="protein sequence ID" value="EOD28915"/>
    <property type="gene ID" value="EMIHUDRAFT_113997"/>
</dbReference>
<dbReference type="Pfam" id="PF02671">
    <property type="entry name" value="PAH"/>
    <property type="match status" value="1"/>
</dbReference>
<dbReference type="HOGENOM" id="CLU_884085_0_0_1"/>
<dbReference type="GO" id="GO:0005634">
    <property type="term" value="C:nucleus"/>
    <property type="evidence" value="ECO:0007669"/>
    <property type="project" value="UniProtKB-SubCell"/>
</dbReference>
<dbReference type="AlphaFoldDB" id="A0A0D3JZI0"/>
<evidence type="ECO:0000313" key="6">
    <source>
        <dbReference type="Proteomes" id="UP000013827"/>
    </source>
</evidence>
<dbReference type="RefSeq" id="XP_005781344.1">
    <property type="nucleotide sequence ID" value="XM_005781287.1"/>
</dbReference>
<feature type="compositionally biased region" description="Low complexity" evidence="4">
    <location>
        <begin position="122"/>
        <end position="165"/>
    </location>
</feature>
<reference evidence="6" key="1">
    <citation type="journal article" date="2013" name="Nature">
        <title>Pan genome of the phytoplankton Emiliania underpins its global distribution.</title>
        <authorList>
            <person name="Read B.A."/>
            <person name="Kegel J."/>
            <person name="Klute M.J."/>
            <person name="Kuo A."/>
            <person name="Lefebvre S.C."/>
            <person name="Maumus F."/>
            <person name="Mayer C."/>
            <person name="Miller J."/>
            <person name="Monier A."/>
            <person name="Salamov A."/>
            <person name="Young J."/>
            <person name="Aguilar M."/>
            <person name="Claverie J.M."/>
            <person name="Frickenhaus S."/>
            <person name="Gonzalez K."/>
            <person name="Herman E.K."/>
            <person name="Lin Y.C."/>
            <person name="Napier J."/>
            <person name="Ogata H."/>
            <person name="Sarno A.F."/>
            <person name="Shmutz J."/>
            <person name="Schroeder D."/>
            <person name="de Vargas C."/>
            <person name="Verret F."/>
            <person name="von Dassow P."/>
            <person name="Valentin K."/>
            <person name="Van de Peer Y."/>
            <person name="Wheeler G."/>
            <person name="Dacks J.B."/>
            <person name="Delwiche C.F."/>
            <person name="Dyhrman S.T."/>
            <person name="Glockner G."/>
            <person name="John U."/>
            <person name="Richards T."/>
            <person name="Worden A.Z."/>
            <person name="Zhang X."/>
            <person name="Grigoriev I.V."/>
            <person name="Allen A.E."/>
            <person name="Bidle K."/>
            <person name="Borodovsky M."/>
            <person name="Bowler C."/>
            <person name="Brownlee C."/>
            <person name="Cock J.M."/>
            <person name="Elias M."/>
            <person name="Gladyshev V.N."/>
            <person name="Groth M."/>
            <person name="Guda C."/>
            <person name="Hadaegh A."/>
            <person name="Iglesias-Rodriguez M.D."/>
            <person name="Jenkins J."/>
            <person name="Jones B.M."/>
            <person name="Lawson T."/>
            <person name="Leese F."/>
            <person name="Lindquist E."/>
            <person name="Lobanov A."/>
            <person name="Lomsadze A."/>
            <person name="Malik S.B."/>
            <person name="Marsh M.E."/>
            <person name="Mackinder L."/>
            <person name="Mock T."/>
            <person name="Mueller-Roeber B."/>
            <person name="Pagarete A."/>
            <person name="Parker M."/>
            <person name="Probert I."/>
            <person name="Quesneville H."/>
            <person name="Raines C."/>
            <person name="Rensing S.A."/>
            <person name="Riano-Pachon D.M."/>
            <person name="Richier S."/>
            <person name="Rokitta S."/>
            <person name="Shiraiwa Y."/>
            <person name="Soanes D.M."/>
            <person name="van der Giezen M."/>
            <person name="Wahlund T.M."/>
            <person name="Williams B."/>
            <person name="Wilson W."/>
            <person name="Wolfe G."/>
            <person name="Wurch L.L."/>
        </authorList>
    </citation>
    <scope>NUCLEOTIDE SEQUENCE</scope>
</reference>
<evidence type="ECO:0000256" key="3">
    <source>
        <dbReference type="PROSITE-ProRule" id="PRU00810"/>
    </source>
</evidence>
<dbReference type="SUPFAM" id="SSF47762">
    <property type="entry name" value="PAH2 domain"/>
    <property type="match status" value="1"/>
</dbReference>
<evidence type="ECO:0000256" key="4">
    <source>
        <dbReference type="SAM" id="MobiDB-lite"/>
    </source>
</evidence>
<feature type="region of interest" description="Disordered" evidence="4">
    <location>
        <begin position="115"/>
        <end position="165"/>
    </location>
</feature>
<reference evidence="5" key="2">
    <citation type="submission" date="2024-10" db="UniProtKB">
        <authorList>
            <consortium name="EnsemblProtists"/>
        </authorList>
    </citation>
    <scope>IDENTIFICATION</scope>
</reference>
<dbReference type="Gene3D" id="1.20.1160.11">
    <property type="entry name" value="Paired amphipathic helix"/>
    <property type="match status" value="1"/>
</dbReference>
<name>A0A0D3JZI0_EMIH1</name>
<keyword evidence="6" id="KW-1185">Reference proteome</keyword>
<dbReference type="KEGG" id="ehx:EMIHUDRAFT_113997"/>
<dbReference type="GeneID" id="17274461"/>
<evidence type="ECO:0000313" key="5">
    <source>
        <dbReference type="EnsemblProtists" id="EOD28915"/>
    </source>
</evidence>
<organism evidence="5 6">
    <name type="scientific">Emiliania huxleyi (strain CCMP1516)</name>
    <dbReference type="NCBI Taxonomy" id="280463"/>
    <lineage>
        <taxon>Eukaryota</taxon>
        <taxon>Haptista</taxon>
        <taxon>Haptophyta</taxon>
        <taxon>Prymnesiophyceae</taxon>
        <taxon>Isochrysidales</taxon>
        <taxon>Noelaerhabdaceae</taxon>
        <taxon>Emiliania</taxon>
    </lineage>
</organism>
<dbReference type="PROSITE" id="PS51477">
    <property type="entry name" value="PAH"/>
    <property type="match status" value="1"/>
</dbReference>
<protein>
    <submittedName>
        <fullName evidence="5">Uncharacterized protein</fullName>
    </submittedName>
</protein>
<dbReference type="InterPro" id="IPR036600">
    <property type="entry name" value="PAH_sf"/>
</dbReference>
<evidence type="ECO:0000256" key="2">
    <source>
        <dbReference type="ARBA" id="ARBA00023242"/>
    </source>
</evidence>
<proteinExistence type="predicted"/>
<keyword evidence="2 3" id="KW-0539">Nucleus</keyword>
<accession>A0A0D3JZI0</accession>
<evidence type="ECO:0000256" key="1">
    <source>
        <dbReference type="ARBA" id="ARBA00004123"/>
    </source>
</evidence>
<sequence length="315" mass="32393">MSDSVDEPPTRAVVQNHLGAVQARLGDYVFSLYLDALKQYQVRTLSISALIERVEDLFAGHTDLLLGFRSFLPAARRCSSAGSSRADSPAAAGATHSISMPILLRTAAAALAPDSEEELTVAPSSGSAPSMAASPTAASSPDEPQSSRAASAPSPAVALPPAAAASPAEPQTVQLAATGDTILTVEVQGEDLVIVECLTPSPFGMPSPSLLGTSFLRIEQWVLMRTADALLAISPSAAPASPTARLLLRVLLAPPGPAGLQPAVGTSVVVDLNLSVLEGRPSQLLVSSRYAIPLDAASPVLGLITPNRWIITQGD</sequence>
<dbReference type="Proteomes" id="UP000013827">
    <property type="component" value="Unassembled WGS sequence"/>
</dbReference>
<dbReference type="PaxDb" id="2903-EOD28915"/>
<comment type="subcellular location">
    <subcellularLocation>
        <location evidence="1 3">Nucleus</location>
    </subcellularLocation>
</comment>
<dbReference type="InterPro" id="IPR003822">
    <property type="entry name" value="PAH"/>
</dbReference>
<dbReference type="GO" id="GO:0006355">
    <property type="term" value="P:regulation of DNA-templated transcription"/>
    <property type="evidence" value="ECO:0007669"/>
    <property type="project" value="InterPro"/>
</dbReference>
<dbReference type="STRING" id="2903.R1EQN0"/>